<evidence type="ECO:0000256" key="1">
    <source>
        <dbReference type="ARBA" id="ARBA00022723"/>
    </source>
</evidence>
<accession>A0A9W8YAY2</accession>
<dbReference type="GO" id="GO:0046872">
    <property type="term" value="F:metal ion binding"/>
    <property type="evidence" value="ECO:0007669"/>
    <property type="project" value="UniProtKB-KW"/>
</dbReference>
<dbReference type="GO" id="GO:0003677">
    <property type="term" value="F:DNA binding"/>
    <property type="evidence" value="ECO:0007669"/>
    <property type="project" value="UniProtKB-KW"/>
</dbReference>
<evidence type="ECO:0000256" key="6">
    <source>
        <dbReference type="ARBA" id="ARBA00023242"/>
    </source>
</evidence>
<dbReference type="Proteomes" id="UP001140560">
    <property type="component" value="Unassembled WGS sequence"/>
</dbReference>
<name>A0A9W8YAY2_9PLEO</name>
<dbReference type="AlphaFoldDB" id="A0A9W8YAY2"/>
<keyword evidence="4" id="KW-0238">DNA-binding</keyword>
<evidence type="ECO:0000256" key="2">
    <source>
        <dbReference type="ARBA" id="ARBA00022833"/>
    </source>
</evidence>
<dbReference type="PANTHER" id="PTHR36206">
    <property type="entry name" value="ASPERCRYPTIN BIOSYNTHESIS CLUSTER-SPECIFIC TRANSCRIPTION REGULATOR ATNN-RELATED"/>
    <property type="match status" value="1"/>
</dbReference>
<dbReference type="EMBL" id="JAPEUY010000006">
    <property type="protein sequence ID" value="KAJ4372440.1"/>
    <property type="molecule type" value="Genomic_DNA"/>
</dbReference>
<keyword evidence="1" id="KW-0479">Metal-binding</keyword>
<keyword evidence="2" id="KW-0862">Zinc</keyword>
<comment type="caution">
    <text evidence="7">The sequence shown here is derived from an EMBL/GenBank/DDBJ whole genome shotgun (WGS) entry which is preliminary data.</text>
</comment>
<reference evidence="7" key="1">
    <citation type="submission" date="2022-10" db="EMBL/GenBank/DDBJ databases">
        <title>Tapping the CABI collections for fungal endophytes: first genome assemblies for Collariella, Neodidymelliopsis, Ascochyta clinopodiicola, Didymella pomorum, Didymosphaeria variabile, Neocosmospora piperis and Neocucurbitaria cava.</title>
        <authorList>
            <person name="Hill R."/>
        </authorList>
    </citation>
    <scope>NUCLEOTIDE SEQUENCE</scope>
    <source>
        <strain evidence="7">IMI 356814</strain>
    </source>
</reference>
<keyword evidence="6" id="KW-0539">Nucleus</keyword>
<evidence type="ECO:0000256" key="4">
    <source>
        <dbReference type="ARBA" id="ARBA00023125"/>
    </source>
</evidence>
<protein>
    <submittedName>
        <fullName evidence="7">Uncharacterized protein</fullName>
    </submittedName>
</protein>
<dbReference type="InterPro" id="IPR052360">
    <property type="entry name" value="Transcr_Regulatory_Proteins"/>
</dbReference>
<sequence>MATAGNGIARGETLTQYGKALRALRKSIEQPSHERTRTALACCILFYCFEAALGNSEAAMHHLQSGLGLLATYQRDQKHRESDDLYALSRVFDVLDLQATLFHDERIPFLVLTTEEERETGMSDLLCTDGFTRFDDAYQALVKLQNWLFHFLTKNMPYKSHTGEATLAPILEEKGCLTKWFDRWMTKFDNLKNQTGQSDQMACGTQTLLIHWQVSCMLLEADYPTDESVFGASPNLRAEEVLSLASNMLESTAKENGVAEIAKGPRRKFSSETGVIAPLFTLAMKCSDEHVCNRATELLANSQRREGLYDAGSMATIIHQFKMARQQKEVRSEGYGVEEIGNISLEKMFALELDSVTGGMDKMAKFTKPTT</sequence>
<dbReference type="PANTHER" id="PTHR36206:SF12">
    <property type="entry name" value="ASPERCRYPTIN BIOSYNTHESIS CLUSTER-SPECIFIC TRANSCRIPTION REGULATOR ATNN-RELATED"/>
    <property type="match status" value="1"/>
</dbReference>
<organism evidence="7 8">
    <name type="scientific">Neocucurbitaria cava</name>
    <dbReference type="NCBI Taxonomy" id="798079"/>
    <lineage>
        <taxon>Eukaryota</taxon>
        <taxon>Fungi</taxon>
        <taxon>Dikarya</taxon>
        <taxon>Ascomycota</taxon>
        <taxon>Pezizomycotina</taxon>
        <taxon>Dothideomycetes</taxon>
        <taxon>Pleosporomycetidae</taxon>
        <taxon>Pleosporales</taxon>
        <taxon>Pleosporineae</taxon>
        <taxon>Cucurbitariaceae</taxon>
        <taxon>Neocucurbitaria</taxon>
    </lineage>
</organism>
<gene>
    <name evidence="7" type="ORF">N0V83_004214</name>
</gene>
<proteinExistence type="predicted"/>
<evidence type="ECO:0000313" key="7">
    <source>
        <dbReference type="EMBL" id="KAJ4372440.1"/>
    </source>
</evidence>
<evidence type="ECO:0000313" key="8">
    <source>
        <dbReference type="Proteomes" id="UP001140560"/>
    </source>
</evidence>
<evidence type="ECO:0000256" key="3">
    <source>
        <dbReference type="ARBA" id="ARBA00023015"/>
    </source>
</evidence>
<dbReference type="OrthoDB" id="2593732at2759"/>
<keyword evidence="5" id="KW-0804">Transcription</keyword>
<keyword evidence="8" id="KW-1185">Reference proteome</keyword>
<evidence type="ECO:0000256" key="5">
    <source>
        <dbReference type="ARBA" id="ARBA00023163"/>
    </source>
</evidence>
<keyword evidence="3" id="KW-0805">Transcription regulation</keyword>